<accession>A0A9J6FQI1</accession>
<dbReference type="InterPro" id="IPR052244">
    <property type="entry name" value="Choline_transporter"/>
</dbReference>
<dbReference type="GO" id="GO:0005886">
    <property type="term" value="C:plasma membrane"/>
    <property type="evidence" value="ECO:0007669"/>
    <property type="project" value="TreeGrafter"/>
</dbReference>
<protein>
    <submittedName>
        <fullName evidence="7">Uncharacterized protein</fullName>
    </submittedName>
</protein>
<evidence type="ECO:0000256" key="3">
    <source>
        <dbReference type="ARBA" id="ARBA00023053"/>
    </source>
</evidence>
<evidence type="ECO:0000256" key="5">
    <source>
        <dbReference type="ARBA" id="ARBA00023180"/>
    </source>
</evidence>
<dbReference type="AlphaFoldDB" id="A0A9J6FQI1"/>
<name>A0A9J6FQI1_HAELO</name>
<gene>
    <name evidence="7" type="ORF">HPB48_012608</name>
</gene>
<dbReference type="PANTHER" id="PTHR45897">
    <property type="entry name" value="HIGH-AFFINITY CHOLINE TRANSPORTER 1"/>
    <property type="match status" value="1"/>
</dbReference>
<dbReference type="EMBL" id="JABSTR010000004">
    <property type="protein sequence ID" value="KAH9368462.1"/>
    <property type="molecule type" value="Genomic_DNA"/>
</dbReference>
<dbReference type="GO" id="GO:0005307">
    <property type="term" value="F:choline:sodium symporter activity"/>
    <property type="evidence" value="ECO:0007669"/>
    <property type="project" value="TreeGrafter"/>
</dbReference>
<organism evidence="7 8">
    <name type="scientific">Haemaphysalis longicornis</name>
    <name type="common">Bush tick</name>
    <dbReference type="NCBI Taxonomy" id="44386"/>
    <lineage>
        <taxon>Eukaryota</taxon>
        <taxon>Metazoa</taxon>
        <taxon>Ecdysozoa</taxon>
        <taxon>Arthropoda</taxon>
        <taxon>Chelicerata</taxon>
        <taxon>Arachnida</taxon>
        <taxon>Acari</taxon>
        <taxon>Parasitiformes</taxon>
        <taxon>Ixodida</taxon>
        <taxon>Ixodoidea</taxon>
        <taxon>Ixodidae</taxon>
        <taxon>Haemaphysalinae</taxon>
        <taxon>Haemaphysalis</taxon>
    </lineage>
</organism>
<keyword evidence="5" id="KW-0325">Glycoprotein</keyword>
<keyword evidence="2" id="KW-0769">Symport</keyword>
<keyword evidence="1" id="KW-0813">Transport</keyword>
<dbReference type="PANTHER" id="PTHR45897:SF4">
    <property type="entry name" value="HIGH-AFFINITY CHOLINE TRANSPORTER 1"/>
    <property type="match status" value="1"/>
</dbReference>
<keyword evidence="6" id="KW-0739">Sodium transport</keyword>
<keyword evidence="8" id="KW-1185">Reference proteome</keyword>
<keyword evidence="4" id="KW-0406">Ion transport</keyword>
<sequence>MSDAGLFHNMQFEALAIQKTPSGSRDTSVCNFRFGHISTCWGGHQKRFFSSGTALTRVDRAPLLSMWHSVIRPRESSRKLTFSACKHAGGWLFADKTREARAVTMLDPFQQYYGPWIAVLLCIPAVCGEVFWTASNLSALGGTRKRLMQFAPQRRKRLKLSCDSQFI</sequence>
<proteinExistence type="predicted"/>
<evidence type="ECO:0000256" key="4">
    <source>
        <dbReference type="ARBA" id="ARBA00023065"/>
    </source>
</evidence>
<dbReference type="Proteomes" id="UP000821853">
    <property type="component" value="Chromosome 2"/>
</dbReference>
<evidence type="ECO:0000256" key="1">
    <source>
        <dbReference type="ARBA" id="ARBA00022448"/>
    </source>
</evidence>
<dbReference type="VEuPathDB" id="VectorBase:HLOH_055910"/>
<reference evidence="7 8" key="1">
    <citation type="journal article" date="2020" name="Cell">
        <title>Large-Scale Comparative Analyses of Tick Genomes Elucidate Their Genetic Diversity and Vector Capacities.</title>
        <authorList>
            <consortium name="Tick Genome and Microbiome Consortium (TIGMIC)"/>
            <person name="Jia N."/>
            <person name="Wang J."/>
            <person name="Shi W."/>
            <person name="Du L."/>
            <person name="Sun Y."/>
            <person name="Zhan W."/>
            <person name="Jiang J.F."/>
            <person name="Wang Q."/>
            <person name="Zhang B."/>
            <person name="Ji P."/>
            <person name="Bell-Sakyi L."/>
            <person name="Cui X.M."/>
            <person name="Yuan T.T."/>
            <person name="Jiang B.G."/>
            <person name="Yang W.F."/>
            <person name="Lam T.T."/>
            <person name="Chang Q.C."/>
            <person name="Ding S.J."/>
            <person name="Wang X.J."/>
            <person name="Zhu J.G."/>
            <person name="Ruan X.D."/>
            <person name="Zhao L."/>
            <person name="Wei J.T."/>
            <person name="Ye R.Z."/>
            <person name="Que T.C."/>
            <person name="Du C.H."/>
            <person name="Zhou Y.H."/>
            <person name="Cheng J.X."/>
            <person name="Dai P.F."/>
            <person name="Guo W.B."/>
            <person name="Han X.H."/>
            <person name="Huang E.J."/>
            <person name="Li L.F."/>
            <person name="Wei W."/>
            <person name="Gao Y.C."/>
            <person name="Liu J.Z."/>
            <person name="Shao H.Z."/>
            <person name="Wang X."/>
            <person name="Wang C.C."/>
            <person name="Yang T.C."/>
            <person name="Huo Q.B."/>
            <person name="Li W."/>
            <person name="Chen H.Y."/>
            <person name="Chen S.E."/>
            <person name="Zhou L.G."/>
            <person name="Ni X.B."/>
            <person name="Tian J.H."/>
            <person name="Sheng Y."/>
            <person name="Liu T."/>
            <person name="Pan Y.S."/>
            <person name="Xia L.Y."/>
            <person name="Li J."/>
            <person name="Zhao F."/>
            <person name="Cao W.C."/>
        </authorList>
    </citation>
    <scope>NUCLEOTIDE SEQUENCE [LARGE SCALE GENOMIC DNA]</scope>
    <source>
        <strain evidence="7">HaeL-2018</strain>
    </source>
</reference>
<comment type="caution">
    <text evidence="7">The sequence shown here is derived from an EMBL/GenBank/DDBJ whole genome shotgun (WGS) entry which is preliminary data.</text>
</comment>
<evidence type="ECO:0000313" key="7">
    <source>
        <dbReference type="EMBL" id="KAH9368462.1"/>
    </source>
</evidence>
<evidence type="ECO:0000256" key="2">
    <source>
        <dbReference type="ARBA" id="ARBA00022847"/>
    </source>
</evidence>
<dbReference type="GO" id="GO:0008292">
    <property type="term" value="P:acetylcholine biosynthetic process"/>
    <property type="evidence" value="ECO:0007669"/>
    <property type="project" value="TreeGrafter"/>
</dbReference>
<dbReference type="OrthoDB" id="546820at2759"/>
<evidence type="ECO:0000256" key="6">
    <source>
        <dbReference type="ARBA" id="ARBA00023201"/>
    </source>
</evidence>
<keyword evidence="3" id="KW-0915">Sodium</keyword>
<evidence type="ECO:0000313" key="8">
    <source>
        <dbReference type="Proteomes" id="UP000821853"/>
    </source>
</evidence>